<dbReference type="EMBL" id="DVOR01000085">
    <property type="protein sequence ID" value="HIV09003.1"/>
    <property type="molecule type" value="Genomic_DNA"/>
</dbReference>
<sequence length="468" mass="51562">MYTVTFQGAARTTTGSMHIVDVNGLRILLDCGLYQGHRKEAFERNRRLMVDPKTVSCVLLSHAHIDHSGNLPSLIRAGWRGPIHTTEATRDLCDPMLHDCAFITKHDVEIVNRRRVAEGRTPFEPLYEDPDVDQTLALMQGWPYKRAIDLGNGVGAVFHNAGHILGSAHVELFARQPNGTYRRLLFSGDVGQPGAPILPPPDPPVGPDVLLVESTYADRDHPPRANVSGRLRDYILDIVQQRAKLVIPAFSVGRTQQILFFLNGLIRENKIPPVPIYVDSPLSLKATQIYARHTDCYGQAASDLLRQGVDLFKMPGLQFIQTADQSKALNHAPGPMVIIAASGMCEGGRILHHLQNTVQDPRNIILIVGYQAEGTLGRRIVAYQSPLKILGDTFELRARVHTINALSAHADRTALRDWVRAVNAKGTVKKAFAVHGEDDKVTAMCQILREAGYKDPVAPVPGAVYKGL</sequence>
<dbReference type="AlphaFoldDB" id="A0A9D1NMS1"/>
<feature type="domain" description="Metallo-beta-lactamase" evidence="2">
    <location>
        <begin position="14"/>
        <end position="250"/>
    </location>
</feature>
<dbReference type="SMART" id="SM01027">
    <property type="entry name" value="Beta-Casp"/>
    <property type="match status" value="1"/>
</dbReference>
<dbReference type="CDD" id="cd16295">
    <property type="entry name" value="TTHA0252-CPSF-like_MBL-fold"/>
    <property type="match status" value="1"/>
</dbReference>
<name>A0A9D1NMS1_9BACT</name>
<feature type="domain" description="Beta-Casp" evidence="3">
    <location>
        <begin position="255"/>
        <end position="380"/>
    </location>
</feature>
<evidence type="ECO:0000313" key="4">
    <source>
        <dbReference type="EMBL" id="HIV09003.1"/>
    </source>
</evidence>
<evidence type="ECO:0000313" key="5">
    <source>
        <dbReference type="Proteomes" id="UP000886845"/>
    </source>
</evidence>
<comment type="caution">
    <text evidence="4">The sequence shown here is derived from an EMBL/GenBank/DDBJ whole genome shotgun (WGS) entry which is preliminary data.</text>
</comment>
<protein>
    <submittedName>
        <fullName evidence="4">MBL fold metallo-hydrolase</fullName>
    </submittedName>
</protein>
<dbReference type="InterPro" id="IPR011108">
    <property type="entry name" value="RMMBL"/>
</dbReference>
<dbReference type="InterPro" id="IPR036866">
    <property type="entry name" value="RibonucZ/Hydroxyglut_hydro"/>
</dbReference>
<gene>
    <name evidence="4" type="ORF">IAC79_02670</name>
</gene>
<organism evidence="4 5">
    <name type="scientific">Candidatus Spyradenecus faecavium</name>
    <dbReference type="NCBI Taxonomy" id="2840947"/>
    <lineage>
        <taxon>Bacteria</taxon>
        <taxon>Pseudomonadati</taxon>
        <taxon>Lentisphaerota</taxon>
        <taxon>Lentisphaeria</taxon>
        <taxon>Lentisphaerales</taxon>
        <taxon>Lentisphaeraceae</taxon>
        <taxon>Lentisphaeraceae incertae sedis</taxon>
        <taxon>Candidatus Spyradenecus</taxon>
    </lineage>
</organism>
<dbReference type="GO" id="GO:0016787">
    <property type="term" value="F:hydrolase activity"/>
    <property type="evidence" value="ECO:0007669"/>
    <property type="project" value="UniProtKB-KW"/>
</dbReference>
<reference evidence="4" key="1">
    <citation type="submission" date="2020-10" db="EMBL/GenBank/DDBJ databases">
        <authorList>
            <person name="Gilroy R."/>
        </authorList>
    </citation>
    <scope>NUCLEOTIDE SEQUENCE</scope>
    <source>
        <strain evidence="4">35461</strain>
    </source>
</reference>
<evidence type="ECO:0000259" key="2">
    <source>
        <dbReference type="SMART" id="SM00849"/>
    </source>
</evidence>
<dbReference type="InterPro" id="IPR001279">
    <property type="entry name" value="Metallo-B-lactamas"/>
</dbReference>
<dbReference type="SUPFAM" id="SSF56281">
    <property type="entry name" value="Metallo-hydrolase/oxidoreductase"/>
    <property type="match status" value="1"/>
</dbReference>
<dbReference type="PANTHER" id="PTHR11203:SF37">
    <property type="entry name" value="INTEGRATOR COMPLEX SUBUNIT 11"/>
    <property type="match status" value="1"/>
</dbReference>
<dbReference type="SMART" id="SM00849">
    <property type="entry name" value="Lactamase_B"/>
    <property type="match status" value="1"/>
</dbReference>
<dbReference type="Pfam" id="PF07521">
    <property type="entry name" value="RMMBL"/>
    <property type="match status" value="1"/>
</dbReference>
<proteinExistence type="predicted"/>
<accession>A0A9D1NMS1</accession>
<dbReference type="PANTHER" id="PTHR11203">
    <property type="entry name" value="CLEAVAGE AND POLYADENYLATION SPECIFICITY FACTOR FAMILY MEMBER"/>
    <property type="match status" value="1"/>
</dbReference>
<dbReference type="Pfam" id="PF00753">
    <property type="entry name" value="Lactamase_B"/>
    <property type="match status" value="1"/>
</dbReference>
<evidence type="ECO:0000256" key="1">
    <source>
        <dbReference type="ARBA" id="ARBA00022801"/>
    </source>
</evidence>
<dbReference type="Proteomes" id="UP000886845">
    <property type="component" value="Unassembled WGS sequence"/>
</dbReference>
<dbReference type="Gene3D" id="3.60.15.10">
    <property type="entry name" value="Ribonuclease Z/Hydroxyacylglutathione hydrolase-like"/>
    <property type="match status" value="1"/>
</dbReference>
<dbReference type="Pfam" id="PF10996">
    <property type="entry name" value="Beta-Casp"/>
    <property type="match status" value="1"/>
</dbReference>
<evidence type="ECO:0000259" key="3">
    <source>
        <dbReference type="SMART" id="SM01027"/>
    </source>
</evidence>
<keyword evidence="1" id="KW-0378">Hydrolase</keyword>
<dbReference type="InterPro" id="IPR022712">
    <property type="entry name" value="Beta_Casp"/>
</dbReference>
<reference evidence="4" key="2">
    <citation type="journal article" date="2021" name="PeerJ">
        <title>Extensive microbial diversity within the chicken gut microbiome revealed by metagenomics and culture.</title>
        <authorList>
            <person name="Gilroy R."/>
            <person name="Ravi A."/>
            <person name="Getino M."/>
            <person name="Pursley I."/>
            <person name="Horton D.L."/>
            <person name="Alikhan N.F."/>
            <person name="Baker D."/>
            <person name="Gharbi K."/>
            <person name="Hall N."/>
            <person name="Watson M."/>
            <person name="Adriaenssens E.M."/>
            <person name="Foster-Nyarko E."/>
            <person name="Jarju S."/>
            <person name="Secka A."/>
            <person name="Antonio M."/>
            <person name="Oren A."/>
            <person name="Chaudhuri R.R."/>
            <person name="La Ragione R."/>
            <person name="Hildebrand F."/>
            <person name="Pallen M.J."/>
        </authorList>
    </citation>
    <scope>NUCLEOTIDE SEQUENCE</scope>
    <source>
        <strain evidence="4">35461</strain>
    </source>
</reference>
<dbReference type="Gene3D" id="3.40.50.10890">
    <property type="match status" value="1"/>
</dbReference>
<dbReference type="GO" id="GO:0004521">
    <property type="term" value="F:RNA endonuclease activity"/>
    <property type="evidence" value="ECO:0007669"/>
    <property type="project" value="TreeGrafter"/>
</dbReference>
<dbReference type="InterPro" id="IPR050698">
    <property type="entry name" value="MBL"/>
</dbReference>